<gene>
    <name evidence="1" type="ORF">C1645_748724</name>
</gene>
<name>A0A397TMX7_9GLOM</name>
<dbReference type="Proteomes" id="UP000265703">
    <property type="component" value="Unassembled WGS sequence"/>
</dbReference>
<dbReference type="OrthoDB" id="2338404at2759"/>
<comment type="caution">
    <text evidence="1">The sequence shown here is derived from an EMBL/GenBank/DDBJ whole genome shotgun (WGS) entry which is preliminary data.</text>
</comment>
<dbReference type="EMBL" id="QKYT01000011">
    <property type="protein sequence ID" value="RIA98779.1"/>
    <property type="molecule type" value="Genomic_DNA"/>
</dbReference>
<dbReference type="AlphaFoldDB" id="A0A397TMX7"/>
<reference evidence="1 2" key="1">
    <citation type="submission" date="2018-06" db="EMBL/GenBank/DDBJ databases">
        <title>Comparative genomics reveals the genomic features of Rhizophagus irregularis, R. cerebriforme, R. diaphanum and Gigaspora rosea, and their symbiotic lifestyle signature.</title>
        <authorList>
            <person name="Morin E."/>
            <person name="San Clemente H."/>
            <person name="Chen E.C.H."/>
            <person name="De La Providencia I."/>
            <person name="Hainaut M."/>
            <person name="Kuo A."/>
            <person name="Kohler A."/>
            <person name="Murat C."/>
            <person name="Tang N."/>
            <person name="Roy S."/>
            <person name="Loubradou J."/>
            <person name="Henrissat B."/>
            <person name="Grigoriev I.V."/>
            <person name="Corradi N."/>
            <person name="Roux C."/>
            <person name="Martin F.M."/>
        </authorList>
    </citation>
    <scope>NUCLEOTIDE SEQUENCE [LARGE SCALE GENOMIC DNA]</scope>
    <source>
        <strain evidence="1 2">DAOM 227022</strain>
    </source>
</reference>
<sequence length="495" mass="58036">MEDNLISNNIFSIRNIKSFPFIYKSVDDFNNKDNIHFIIKCERYEILINKDYIEPSTEFNNAIEEALDSMKPFNRLQDLFNEYGHLFPLRIILGRSLKNITTTTFFGNFEKINLKLPLTKDINSYLDTLNISYLLTKNGEVIDEKNLDDWIQKSYDELQIIEWDEIISFYDILKSEQRRKIDIILNHNNENNYKIIMTGINDLTTDLINNETKYYKRIKINPSLEVEKYEVFGSVVTKNHLKIENVFIKFGLYDVNGFSAIIETSNNIKINISECYILWIIIGNPLKLSVFSPKNREFQVDCINKPITLQPNISIYSIKTPFRLSQGYTILINVNCSMTDESTTIIKLVEWSYNSINFEIKSNDDEPDIDLHICILHSDYKNLKIDKIDNIEMECLLDSFGYVLTEKNLNKDAFYEFDKFDNIKNIIKQSFMDDDIKILNAQAEDIIPPPEDEPTIENQEKLDEILDVNYDVNYDDIDDINYIISESLDDCIIKS</sequence>
<evidence type="ECO:0000313" key="2">
    <source>
        <dbReference type="Proteomes" id="UP000265703"/>
    </source>
</evidence>
<dbReference type="STRING" id="658196.A0A397TMX7"/>
<proteinExistence type="predicted"/>
<evidence type="ECO:0000313" key="1">
    <source>
        <dbReference type="EMBL" id="RIA98779.1"/>
    </source>
</evidence>
<organism evidence="1 2">
    <name type="scientific">Glomus cerebriforme</name>
    <dbReference type="NCBI Taxonomy" id="658196"/>
    <lineage>
        <taxon>Eukaryota</taxon>
        <taxon>Fungi</taxon>
        <taxon>Fungi incertae sedis</taxon>
        <taxon>Mucoromycota</taxon>
        <taxon>Glomeromycotina</taxon>
        <taxon>Glomeromycetes</taxon>
        <taxon>Glomerales</taxon>
        <taxon>Glomeraceae</taxon>
        <taxon>Glomus</taxon>
    </lineage>
</organism>
<keyword evidence="2" id="KW-1185">Reference proteome</keyword>
<protein>
    <submittedName>
        <fullName evidence="1">Uncharacterized protein</fullName>
    </submittedName>
</protein>
<accession>A0A397TMX7</accession>